<keyword evidence="6 8" id="KW-1133">Transmembrane helix</keyword>
<gene>
    <name evidence="9" type="ORF">M6B22_21665</name>
</gene>
<comment type="similarity">
    <text evidence="2 8">Belongs to the 4-toluene sulfonate uptake permease (TSUP) (TC 2.A.102) family.</text>
</comment>
<dbReference type="EMBL" id="CP097463">
    <property type="protein sequence ID" value="WAX57098.1"/>
    <property type="molecule type" value="Genomic_DNA"/>
</dbReference>
<dbReference type="PANTHER" id="PTHR30269:SF0">
    <property type="entry name" value="MEMBRANE TRANSPORTER PROTEIN YFCA-RELATED"/>
    <property type="match status" value="1"/>
</dbReference>
<reference evidence="9" key="1">
    <citation type="submission" date="2022-05" db="EMBL/GenBank/DDBJ databases">
        <title>Jatrophihabitans sp. SB3-54 whole genome sequence.</title>
        <authorList>
            <person name="Suh M.K."/>
            <person name="Eom M.K."/>
            <person name="Kim J.S."/>
            <person name="Kim H.S."/>
            <person name="Do H.E."/>
            <person name="Shin Y.K."/>
            <person name="Lee J.-S."/>
        </authorList>
    </citation>
    <scope>NUCLEOTIDE SEQUENCE</scope>
    <source>
        <strain evidence="9">SB3-54</strain>
    </source>
</reference>
<evidence type="ECO:0000313" key="10">
    <source>
        <dbReference type="Proteomes" id="UP001164693"/>
    </source>
</evidence>
<sequence>MNGWQAALVFVAGICAGTINTVVGSGTLVTFPVLLGVGVPPVTANVSNSVGLFPGSMVGAWGYRRELAGQRERGIKLGTASVIGAVIGAILLLVLPADAFKAIVPALIFLALVLVVFGKQITARLAHTKHRPSERTTPLLLGLTLASGIYGGYFGAAQGVVLMGIFGILLAEPLQRQNGLKNLMAGLVNLVAAIVFSLTAEVDWAAAGLIALGAMVGGVLGARIGRRLPPAALRAVIVVIGVAAIVKLLL</sequence>
<feature type="transmembrane region" description="Helical" evidence="8">
    <location>
        <begin position="100"/>
        <end position="118"/>
    </location>
</feature>
<feature type="transmembrane region" description="Helical" evidence="8">
    <location>
        <begin position="7"/>
        <end position="34"/>
    </location>
</feature>
<evidence type="ECO:0000256" key="5">
    <source>
        <dbReference type="ARBA" id="ARBA00022692"/>
    </source>
</evidence>
<evidence type="ECO:0000256" key="4">
    <source>
        <dbReference type="ARBA" id="ARBA00022475"/>
    </source>
</evidence>
<name>A0ABY7JX02_9ACTN</name>
<keyword evidence="4 8" id="KW-1003">Cell membrane</keyword>
<dbReference type="PANTHER" id="PTHR30269">
    <property type="entry name" value="TRANSMEMBRANE PROTEIN YFCA"/>
    <property type="match status" value="1"/>
</dbReference>
<organism evidence="9 10">
    <name type="scientific">Jatrophihabitans cynanchi</name>
    <dbReference type="NCBI Taxonomy" id="2944128"/>
    <lineage>
        <taxon>Bacteria</taxon>
        <taxon>Bacillati</taxon>
        <taxon>Actinomycetota</taxon>
        <taxon>Actinomycetes</taxon>
        <taxon>Jatrophihabitantales</taxon>
        <taxon>Jatrophihabitantaceae</taxon>
        <taxon>Jatrophihabitans</taxon>
    </lineage>
</organism>
<accession>A0ABY7JX02</accession>
<evidence type="ECO:0000256" key="6">
    <source>
        <dbReference type="ARBA" id="ARBA00022989"/>
    </source>
</evidence>
<keyword evidence="5 8" id="KW-0812">Transmembrane</keyword>
<dbReference type="Proteomes" id="UP001164693">
    <property type="component" value="Chromosome"/>
</dbReference>
<dbReference type="InterPro" id="IPR052017">
    <property type="entry name" value="TSUP"/>
</dbReference>
<proteinExistence type="inferred from homology"/>
<evidence type="ECO:0000256" key="3">
    <source>
        <dbReference type="ARBA" id="ARBA00022448"/>
    </source>
</evidence>
<feature type="transmembrane region" description="Helical" evidence="8">
    <location>
        <begin position="75"/>
        <end position="94"/>
    </location>
</feature>
<feature type="transmembrane region" description="Helical" evidence="8">
    <location>
        <begin position="231"/>
        <end position="249"/>
    </location>
</feature>
<keyword evidence="7 8" id="KW-0472">Membrane</keyword>
<evidence type="ECO:0000256" key="8">
    <source>
        <dbReference type="RuleBase" id="RU363041"/>
    </source>
</evidence>
<dbReference type="Pfam" id="PF01925">
    <property type="entry name" value="TauE"/>
    <property type="match status" value="1"/>
</dbReference>
<comment type="subcellular location">
    <subcellularLocation>
        <location evidence="1 8">Cell membrane</location>
        <topology evidence="1 8">Multi-pass membrane protein</topology>
    </subcellularLocation>
</comment>
<feature type="transmembrane region" description="Helical" evidence="8">
    <location>
        <begin position="207"/>
        <end position="225"/>
    </location>
</feature>
<keyword evidence="3" id="KW-0813">Transport</keyword>
<evidence type="ECO:0000313" key="9">
    <source>
        <dbReference type="EMBL" id="WAX57098.1"/>
    </source>
</evidence>
<dbReference type="InterPro" id="IPR002781">
    <property type="entry name" value="TM_pro_TauE-like"/>
</dbReference>
<evidence type="ECO:0000256" key="7">
    <source>
        <dbReference type="ARBA" id="ARBA00023136"/>
    </source>
</evidence>
<evidence type="ECO:0000256" key="1">
    <source>
        <dbReference type="ARBA" id="ARBA00004651"/>
    </source>
</evidence>
<dbReference type="RefSeq" id="WP_269443634.1">
    <property type="nucleotide sequence ID" value="NZ_CP097463.1"/>
</dbReference>
<feature type="transmembrane region" description="Helical" evidence="8">
    <location>
        <begin position="46"/>
        <end position="63"/>
    </location>
</feature>
<protein>
    <recommendedName>
        <fullName evidence="8">Probable membrane transporter protein</fullName>
    </recommendedName>
</protein>
<feature type="transmembrane region" description="Helical" evidence="8">
    <location>
        <begin position="139"/>
        <end position="171"/>
    </location>
</feature>
<keyword evidence="10" id="KW-1185">Reference proteome</keyword>
<evidence type="ECO:0000256" key="2">
    <source>
        <dbReference type="ARBA" id="ARBA00009142"/>
    </source>
</evidence>